<evidence type="ECO:0000259" key="2">
    <source>
        <dbReference type="Pfam" id="PF10988"/>
    </source>
</evidence>
<evidence type="ECO:0000313" key="4">
    <source>
        <dbReference type="Proteomes" id="UP000270046"/>
    </source>
</evidence>
<dbReference type="Proteomes" id="UP000270046">
    <property type="component" value="Chromosome"/>
</dbReference>
<dbReference type="Gene3D" id="2.160.20.120">
    <property type="match status" value="1"/>
</dbReference>
<name>A0A494VXF1_9SPHI</name>
<feature type="chain" id="PRO_5019718300" evidence="1">
    <location>
        <begin position="34"/>
        <end position="242"/>
    </location>
</feature>
<keyword evidence="4" id="KW-1185">Reference proteome</keyword>
<feature type="domain" description="Putative auto-transporter adhesin head GIN" evidence="2">
    <location>
        <begin position="43"/>
        <end position="225"/>
    </location>
</feature>
<dbReference type="OrthoDB" id="794214at2"/>
<feature type="signal peptide" evidence="1">
    <location>
        <begin position="1"/>
        <end position="33"/>
    </location>
</feature>
<dbReference type="AlphaFoldDB" id="A0A494VXF1"/>
<protein>
    <submittedName>
        <fullName evidence="3">DUF2807 domain-containing protein</fullName>
    </submittedName>
</protein>
<organism evidence="3 4">
    <name type="scientific">Mucilaginibacter celer</name>
    <dbReference type="NCBI Taxonomy" id="2305508"/>
    <lineage>
        <taxon>Bacteria</taxon>
        <taxon>Pseudomonadati</taxon>
        <taxon>Bacteroidota</taxon>
        <taxon>Sphingobacteriia</taxon>
        <taxon>Sphingobacteriales</taxon>
        <taxon>Sphingobacteriaceae</taxon>
        <taxon>Mucilaginibacter</taxon>
    </lineage>
</organism>
<dbReference type="EMBL" id="CP032869">
    <property type="protein sequence ID" value="AYL96153.1"/>
    <property type="molecule type" value="Genomic_DNA"/>
</dbReference>
<evidence type="ECO:0000313" key="3">
    <source>
        <dbReference type="EMBL" id="AYL96153.1"/>
    </source>
</evidence>
<proteinExistence type="predicted"/>
<dbReference type="Pfam" id="PF10988">
    <property type="entry name" value="DUF2807"/>
    <property type="match status" value="1"/>
</dbReference>
<dbReference type="PANTHER" id="PTHR39200:SF1">
    <property type="entry name" value="AUTO-TRANSPORTER ADHESIN HEAD GIN DOMAIN-CONTAINING PROTEIN-RELATED"/>
    <property type="match status" value="1"/>
</dbReference>
<dbReference type="InterPro" id="IPR021255">
    <property type="entry name" value="DUF2807"/>
</dbReference>
<keyword evidence="1" id="KW-0732">Signal</keyword>
<dbReference type="PANTHER" id="PTHR39200">
    <property type="entry name" value="HYPOTHETICAL EXPORTED PROTEIN"/>
    <property type="match status" value="1"/>
</dbReference>
<sequence length="242" mass="24969">MRLINKKQAIMKKIICSMMASLLVVAVAFTASAQTVTRNVSGYNGIACGGPFNVFIKIDGTEGVKLDVDANIVDDIKTEVENGILKVEFKDHWKNHRNIQRANIYISAKTVGYLANSGSGNATVDGVMTAENAKIALSGSGNIKTAVKSGTLDLRISGSGSIDVKGSTGMADCHISGSGQINGKSLSTETVEASIAGSGDVNIMASKKVSARIAGSGSVVYSGSATIGETRYAGSGRVSKAD</sequence>
<evidence type="ECO:0000256" key="1">
    <source>
        <dbReference type="SAM" id="SignalP"/>
    </source>
</evidence>
<gene>
    <name evidence="3" type="ORF">HYN43_013005</name>
</gene>
<reference evidence="3 4" key="1">
    <citation type="submission" date="2018-10" db="EMBL/GenBank/DDBJ databases">
        <title>Genome sequencing of Mucilaginibacter sp. HYN0043.</title>
        <authorList>
            <person name="Kim M."/>
            <person name="Yi H."/>
        </authorList>
    </citation>
    <scope>NUCLEOTIDE SEQUENCE [LARGE SCALE GENOMIC DNA]</scope>
    <source>
        <strain evidence="3 4">HYN0043</strain>
    </source>
</reference>
<dbReference type="KEGG" id="muh:HYN43_013005"/>
<accession>A0A494VXF1</accession>